<feature type="transmembrane region" description="Helical" evidence="1">
    <location>
        <begin position="5"/>
        <end position="22"/>
    </location>
</feature>
<reference evidence="2 3" key="1">
    <citation type="submission" date="2008-07" db="EMBL/GenBank/DDBJ databases">
        <authorList>
            <person name="El-Sayed N."/>
            <person name="Caler E."/>
            <person name="Inman J."/>
            <person name="Amedeo P."/>
            <person name="Hass B."/>
            <person name="Wortman J."/>
        </authorList>
    </citation>
    <scope>NUCLEOTIDE SEQUENCE [LARGE SCALE GENOMIC DNA]</scope>
    <source>
        <strain evidence="3">ATCC 50983 / TXsc</strain>
    </source>
</reference>
<keyword evidence="1" id="KW-0472">Membrane</keyword>
<evidence type="ECO:0000313" key="2">
    <source>
        <dbReference type="EMBL" id="EER18066.1"/>
    </source>
</evidence>
<feature type="transmembrane region" description="Helical" evidence="1">
    <location>
        <begin position="28"/>
        <end position="50"/>
    </location>
</feature>
<dbReference type="EMBL" id="GG671946">
    <property type="protein sequence ID" value="EER18066.1"/>
    <property type="molecule type" value="Genomic_DNA"/>
</dbReference>
<dbReference type="AlphaFoldDB" id="C5KC35"/>
<feature type="non-terminal residue" evidence="2">
    <location>
        <position position="110"/>
    </location>
</feature>
<dbReference type="OrthoDB" id="10266771at2759"/>
<dbReference type="RefSeq" id="XP_002786270.1">
    <property type="nucleotide sequence ID" value="XM_002786224.1"/>
</dbReference>
<organism evidence="3">
    <name type="scientific">Perkinsus marinus (strain ATCC 50983 / TXsc)</name>
    <dbReference type="NCBI Taxonomy" id="423536"/>
    <lineage>
        <taxon>Eukaryota</taxon>
        <taxon>Sar</taxon>
        <taxon>Alveolata</taxon>
        <taxon>Perkinsozoa</taxon>
        <taxon>Perkinsea</taxon>
        <taxon>Perkinsida</taxon>
        <taxon>Perkinsidae</taxon>
        <taxon>Perkinsus</taxon>
    </lineage>
</organism>
<keyword evidence="1" id="KW-0812">Transmembrane</keyword>
<keyword evidence="1" id="KW-1133">Transmembrane helix</keyword>
<dbReference type="GeneID" id="9048456"/>
<evidence type="ECO:0000313" key="3">
    <source>
        <dbReference type="Proteomes" id="UP000007800"/>
    </source>
</evidence>
<name>C5KC35_PERM5</name>
<dbReference type="InParanoid" id="C5KC35"/>
<keyword evidence="3" id="KW-1185">Reference proteome</keyword>
<sequence>TMFGVVDIVGSLVYTLFMVMAVPQEITWNYFVCVVLPQWLVYLPFFTGVLHGKIPERWMRSLRGLFFYANNILVRLFLSPYAVGVSNFFCLCTSAEQAIVLLLKRFVKRD</sequence>
<dbReference type="Proteomes" id="UP000007800">
    <property type="component" value="Unassembled WGS sequence"/>
</dbReference>
<evidence type="ECO:0000256" key="1">
    <source>
        <dbReference type="SAM" id="Phobius"/>
    </source>
</evidence>
<protein>
    <submittedName>
        <fullName evidence="2">Uncharacterized protein</fullName>
    </submittedName>
</protein>
<gene>
    <name evidence="2" type="ORF">Pmar_PMAR019948</name>
</gene>
<proteinExistence type="predicted"/>
<accession>C5KC35</accession>
<feature type="non-terminal residue" evidence="2">
    <location>
        <position position="1"/>
    </location>
</feature>